<evidence type="ECO:0000313" key="2">
    <source>
        <dbReference type="Proteomes" id="UP000003824"/>
    </source>
</evidence>
<organism evidence="1 2">
    <name type="scientific">Streptomyces viridosporus (strain ATCC 14672 / DSM 40746 / JCM 4963 / KCTC 9882 / NRRL B-12104 / FH 1290)</name>
    <name type="common">Streptomyces ghanaensis</name>
    <dbReference type="NCBI Taxonomy" id="566461"/>
    <lineage>
        <taxon>Bacteria</taxon>
        <taxon>Bacillati</taxon>
        <taxon>Actinomycetota</taxon>
        <taxon>Actinomycetes</taxon>
        <taxon>Kitasatosporales</taxon>
        <taxon>Streptomycetaceae</taxon>
        <taxon>Streptomyces</taxon>
    </lineage>
</organism>
<gene>
    <name evidence="1" type="ORF">SSFG_00933</name>
</gene>
<name>D6A304_STRV1</name>
<reference evidence="2" key="1">
    <citation type="submission" date="2008-12" db="EMBL/GenBank/DDBJ databases">
        <title>Annotation of Streptomyces ghanaensis ATCC 14672.</title>
        <authorList>
            <consortium name="The Broad Institute Genome Sequencing Platform"/>
            <consortium name="Broad Institute Microbial Sequencing Center"/>
            <person name="Fischbach M."/>
            <person name="Ward D."/>
            <person name="Young S."/>
            <person name="Kodira C.D."/>
            <person name="Zeng Q."/>
            <person name="Koehrsen M."/>
            <person name="Godfrey P."/>
            <person name="Alvarado L."/>
            <person name="Berlin A.M."/>
            <person name="Borenstein D."/>
            <person name="Chen Z."/>
            <person name="Engels R."/>
            <person name="Freedman E."/>
            <person name="Gellesch M."/>
            <person name="Goldberg J."/>
            <person name="Griggs A."/>
            <person name="Gujja S."/>
            <person name="Heiman D.I."/>
            <person name="Hepburn T.A."/>
            <person name="Howarth C."/>
            <person name="Jen D."/>
            <person name="Larson L."/>
            <person name="Lewis B."/>
            <person name="Mehta T."/>
            <person name="Park D."/>
            <person name="Pearson M."/>
            <person name="Roberts A."/>
            <person name="Saif S."/>
            <person name="Shea T.D."/>
            <person name="Shenoy N."/>
            <person name="Sisk P."/>
            <person name="Stolte C."/>
            <person name="Sykes S.N."/>
            <person name="Walk T."/>
            <person name="White J."/>
            <person name="Yandava C."/>
            <person name="Straight P."/>
            <person name="Clardy J."/>
            <person name="Hung D."/>
            <person name="Kolter R."/>
            <person name="Mekalanos J."/>
            <person name="Walker S."/>
            <person name="Walsh C.T."/>
            <person name="Wieland B.L.C."/>
            <person name="Ilzarbe M."/>
            <person name="Galagan J."/>
            <person name="Nusbaum C."/>
            <person name="Birren B."/>
        </authorList>
    </citation>
    <scope>NUCLEOTIDE SEQUENCE [LARGE SCALE GENOMIC DNA]</scope>
    <source>
        <strain evidence="2">ATCC 14672 / DSM 40746 / JCM 4963 / KCTC 9882 / NRRL B-12104 / FH 1290</strain>
    </source>
</reference>
<dbReference type="Proteomes" id="UP000003824">
    <property type="component" value="Unassembled WGS sequence"/>
</dbReference>
<proteinExistence type="predicted"/>
<dbReference type="AlphaFoldDB" id="D6A304"/>
<dbReference type="EMBL" id="DS999641">
    <property type="protein sequence ID" value="EFE65679.2"/>
    <property type="molecule type" value="Genomic_DNA"/>
</dbReference>
<accession>D6A304</accession>
<sequence length="31" mass="3243">MSGRVAALIHGCRRHLPQLPRNLSGEGGTGT</sequence>
<evidence type="ECO:0000313" key="1">
    <source>
        <dbReference type="EMBL" id="EFE65679.2"/>
    </source>
</evidence>
<protein>
    <submittedName>
        <fullName evidence="1">RNA binding S1 domain-containing protein</fullName>
    </submittedName>
</protein>